<feature type="transmembrane region" description="Helical" evidence="1">
    <location>
        <begin position="43"/>
        <end position="63"/>
    </location>
</feature>
<feature type="transmembrane region" description="Helical" evidence="1">
    <location>
        <begin position="182"/>
        <end position="202"/>
    </location>
</feature>
<dbReference type="EMBL" id="CP036432">
    <property type="protein sequence ID" value="QDV88211.1"/>
    <property type="molecule type" value="Genomic_DNA"/>
</dbReference>
<keyword evidence="1" id="KW-1133">Transmembrane helix</keyword>
<feature type="transmembrane region" description="Helical" evidence="1">
    <location>
        <begin position="143"/>
        <end position="162"/>
    </location>
</feature>
<keyword evidence="1" id="KW-0472">Membrane</keyword>
<evidence type="ECO:0000313" key="3">
    <source>
        <dbReference type="Proteomes" id="UP000318081"/>
    </source>
</evidence>
<organism evidence="2 3">
    <name type="scientific">Stieleria magnilauensis</name>
    <dbReference type="NCBI Taxonomy" id="2527963"/>
    <lineage>
        <taxon>Bacteria</taxon>
        <taxon>Pseudomonadati</taxon>
        <taxon>Planctomycetota</taxon>
        <taxon>Planctomycetia</taxon>
        <taxon>Pirellulales</taxon>
        <taxon>Pirellulaceae</taxon>
        <taxon>Stieleria</taxon>
    </lineage>
</organism>
<dbReference type="RefSeq" id="WP_145220355.1">
    <property type="nucleotide sequence ID" value="NZ_CP036432.1"/>
</dbReference>
<accession>A0ABX5Y2G7</accession>
<sequence length="272" mass="29773">MSESPQRRRRVRRIVLGGVLLIHAVVYWLVVFKLQYFGELRRVIAVGVVLGQCSLVVILSTTVREVKSVRIAMPWMAAFASWYGISQIFYWGLGEAGATWWAIAITVQTIVCIAGAKVLEQHWKQAKIAVDVGAKTETSPLQFPIRSLILLTTMAAIGFSVIDFGRRRGWWLTDSLEVKECVMMVAVGLMVGLTALMGVFASASRKRLVVAKRLAVLVVSVPLLGFALHAGAVWAGLDGASESMPVIVFLVAHVTCATVTWVILDRLPGRLA</sequence>
<feature type="transmembrane region" description="Helical" evidence="1">
    <location>
        <begin position="12"/>
        <end position="31"/>
    </location>
</feature>
<evidence type="ECO:0000256" key="1">
    <source>
        <dbReference type="SAM" id="Phobius"/>
    </source>
</evidence>
<name>A0ABX5Y2G7_9BACT</name>
<proteinExistence type="predicted"/>
<keyword evidence="3" id="KW-1185">Reference proteome</keyword>
<dbReference type="Proteomes" id="UP000318081">
    <property type="component" value="Chromosome"/>
</dbReference>
<feature type="transmembrane region" description="Helical" evidence="1">
    <location>
        <begin position="75"/>
        <end position="93"/>
    </location>
</feature>
<evidence type="ECO:0000313" key="2">
    <source>
        <dbReference type="EMBL" id="QDV88211.1"/>
    </source>
</evidence>
<gene>
    <name evidence="2" type="ORF">TBK1r_72430</name>
</gene>
<reference evidence="2 3" key="1">
    <citation type="submission" date="2019-02" db="EMBL/GenBank/DDBJ databases">
        <title>Deep-cultivation of Planctomycetes and their phenomic and genomic characterization uncovers novel biology.</title>
        <authorList>
            <person name="Wiegand S."/>
            <person name="Jogler M."/>
            <person name="Boedeker C."/>
            <person name="Pinto D."/>
            <person name="Vollmers J."/>
            <person name="Rivas-Marin E."/>
            <person name="Kohn T."/>
            <person name="Peeters S.H."/>
            <person name="Heuer A."/>
            <person name="Rast P."/>
            <person name="Oberbeckmann S."/>
            <person name="Bunk B."/>
            <person name="Jeske O."/>
            <person name="Meyerdierks A."/>
            <person name="Storesund J.E."/>
            <person name="Kallscheuer N."/>
            <person name="Luecker S."/>
            <person name="Lage O.M."/>
            <person name="Pohl T."/>
            <person name="Merkel B.J."/>
            <person name="Hornburger P."/>
            <person name="Mueller R.-W."/>
            <person name="Bruemmer F."/>
            <person name="Labrenz M."/>
            <person name="Spormann A.M."/>
            <person name="Op den Camp H."/>
            <person name="Overmann J."/>
            <person name="Amann R."/>
            <person name="Jetten M.S.M."/>
            <person name="Mascher T."/>
            <person name="Medema M.H."/>
            <person name="Devos D.P."/>
            <person name="Kaster A.-K."/>
            <person name="Ovreas L."/>
            <person name="Rohde M."/>
            <person name="Galperin M.Y."/>
            <person name="Jogler C."/>
        </authorList>
    </citation>
    <scope>NUCLEOTIDE SEQUENCE [LARGE SCALE GENOMIC DNA]</scope>
    <source>
        <strain evidence="2 3">TBK1r</strain>
    </source>
</reference>
<feature type="transmembrane region" description="Helical" evidence="1">
    <location>
        <begin position="243"/>
        <end position="264"/>
    </location>
</feature>
<feature type="transmembrane region" description="Helical" evidence="1">
    <location>
        <begin position="214"/>
        <end position="237"/>
    </location>
</feature>
<keyword evidence="1" id="KW-0812">Transmembrane</keyword>
<feature type="transmembrane region" description="Helical" evidence="1">
    <location>
        <begin position="99"/>
        <end position="119"/>
    </location>
</feature>
<protein>
    <submittedName>
        <fullName evidence="2">Uncharacterized protein</fullName>
    </submittedName>
</protein>